<evidence type="ECO:0000313" key="2">
    <source>
        <dbReference type="Proteomes" id="UP001329430"/>
    </source>
</evidence>
<dbReference type="EMBL" id="JAVRBK010000002">
    <property type="protein sequence ID" value="KAK5648197.1"/>
    <property type="molecule type" value="Genomic_DNA"/>
</dbReference>
<accession>A0AAN7ZMF5</accession>
<dbReference type="AlphaFoldDB" id="A0AAN7ZMF5"/>
<gene>
    <name evidence="1" type="ORF">RI129_003089</name>
</gene>
<reference evidence="1 2" key="1">
    <citation type="journal article" date="2024" name="Insects">
        <title>An Improved Chromosome-Level Genome Assembly of the Firefly Pyrocoelia pectoralis.</title>
        <authorList>
            <person name="Fu X."/>
            <person name="Meyer-Rochow V.B."/>
            <person name="Ballantyne L."/>
            <person name="Zhu X."/>
        </authorList>
    </citation>
    <scope>NUCLEOTIDE SEQUENCE [LARGE SCALE GENOMIC DNA]</scope>
    <source>
        <strain evidence="1">XCY_ONT2</strain>
    </source>
</reference>
<keyword evidence="2" id="KW-1185">Reference proteome</keyword>
<dbReference type="Proteomes" id="UP001329430">
    <property type="component" value="Chromosome 2"/>
</dbReference>
<name>A0AAN7ZMF5_9COLE</name>
<sequence length="167" mass="20158">MDKTFNKRTYFSTEDDLMILREVLGQNPYEDSNRWNFIHLNILQITGKSITTRALQDRVKILVNQYLNKEKKQQIKSSTRTSIKQSSINYLTKKNERWFEIRSRQLVLQERQQTLLEKKCEAEHVEKIRKLEIKEKRLQMDEMKLKTQLEIFSNQQKLLGLAFQKHN</sequence>
<proteinExistence type="predicted"/>
<protein>
    <submittedName>
        <fullName evidence="1">Uncharacterized protein</fullName>
    </submittedName>
</protein>
<comment type="caution">
    <text evidence="1">The sequence shown here is derived from an EMBL/GenBank/DDBJ whole genome shotgun (WGS) entry which is preliminary data.</text>
</comment>
<organism evidence="1 2">
    <name type="scientific">Pyrocoelia pectoralis</name>
    <dbReference type="NCBI Taxonomy" id="417401"/>
    <lineage>
        <taxon>Eukaryota</taxon>
        <taxon>Metazoa</taxon>
        <taxon>Ecdysozoa</taxon>
        <taxon>Arthropoda</taxon>
        <taxon>Hexapoda</taxon>
        <taxon>Insecta</taxon>
        <taxon>Pterygota</taxon>
        <taxon>Neoptera</taxon>
        <taxon>Endopterygota</taxon>
        <taxon>Coleoptera</taxon>
        <taxon>Polyphaga</taxon>
        <taxon>Elateriformia</taxon>
        <taxon>Elateroidea</taxon>
        <taxon>Lampyridae</taxon>
        <taxon>Lampyrinae</taxon>
        <taxon>Pyrocoelia</taxon>
    </lineage>
</organism>
<evidence type="ECO:0000313" key="1">
    <source>
        <dbReference type="EMBL" id="KAK5648197.1"/>
    </source>
</evidence>